<dbReference type="Gramene" id="PRQ26524">
    <property type="protein sequence ID" value="PRQ26524"/>
    <property type="gene ID" value="RchiOBHm_Chr6g0295561"/>
</dbReference>
<dbReference type="EMBL" id="PDCK01000044">
    <property type="protein sequence ID" value="PRQ26524.1"/>
    <property type="molecule type" value="Genomic_DNA"/>
</dbReference>
<reference evidence="1 2" key="1">
    <citation type="journal article" date="2018" name="Nat. Genet.">
        <title>The Rosa genome provides new insights in the design of modern roses.</title>
        <authorList>
            <person name="Bendahmane M."/>
        </authorList>
    </citation>
    <scope>NUCLEOTIDE SEQUENCE [LARGE SCALE GENOMIC DNA]</scope>
    <source>
        <strain evidence="2">cv. Old Blush</strain>
    </source>
</reference>
<dbReference type="AlphaFoldDB" id="A0A2P6PX80"/>
<dbReference type="Proteomes" id="UP000238479">
    <property type="component" value="Chromosome 6"/>
</dbReference>
<name>A0A2P6PX80_ROSCH</name>
<sequence length="108" mass="12396">MRAKVTSISSLADLIEGSRRAHIRLPSGTQLSIQEALYSSRCRRNMLSFKDIHLNGYHIETTNENNVEYLCIKSNTYSQRSILKRLVALSFGLYYTTIKLIEAYHVVN</sequence>
<keyword evidence="2" id="KW-1185">Reference proteome</keyword>
<evidence type="ECO:0000313" key="2">
    <source>
        <dbReference type="Proteomes" id="UP000238479"/>
    </source>
</evidence>
<comment type="caution">
    <text evidence="1">The sequence shown here is derived from an EMBL/GenBank/DDBJ whole genome shotgun (WGS) entry which is preliminary data.</text>
</comment>
<proteinExistence type="predicted"/>
<dbReference type="OMA" id="NTVETHA"/>
<accession>A0A2P6PX80</accession>
<gene>
    <name evidence="1" type="ORF">RchiOBHm_Chr6g0295561</name>
</gene>
<evidence type="ECO:0000313" key="1">
    <source>
        <dbReference type="EMBL" id="PRQ26524.1"/>
    </source>
</evidence>
<organism evidence="1 2">
    <name type="scientific">Rosa chinensis</name>
    <name type="common">China rose</name>
    <dbReference type="NCBI Taxonomy" id="74649"/>
    <lineage>
        <taxon>Eukaryota</taxon>
        <taxon>Viridiplantae</taxon>
        <taxon>Streptophyta</taxon>
        <taxon>Embryophyta</taxon>
        <taxon>Tracheophyta</taxon>
        <taxon>Spermatophyta</taxon>
        <taxon>Magnoliopsida</taxon>
        <taxon>eudicotyledons</taxon>
        <taxon>Gunneridae</taxon>
        <taxon>Pentapetalae</taxon>
        <taxon>rosids</taxon>
        <taxon>fabids</taxon>
        <taxon>Rosales</taxon>
        <taxon>Rosaceae</taxon>
        <taxon>Rosoideae</taxon>
        <taxon>Rosoideae incertae sedis</taxon>
        <taxon>Rosa</taxon>
    </lineage>
</organism>
<protein>
    <submittedName>
        <fullName evidence="1">Uncharacterized protein</fullName>
    </submittedName>
</protein>